<name>A0A2W1LS04_9BACL</name>
<evidence type="ECO:0000256" key="7">
    <source>
        <dbReference type="ARBA" id="ARBA00023136"/>
    </source>
</evidence>
<dbReference type="GO" id="GO:0005886">
    <property type="term" value="C:plasma membrane"/>
    <property type="evidence" value="ECO:0007669"/>
    <property type="project" value="UniProtKB-SubCell"/>
</dbReference>
<keyword evidence="3" id="KW-0813">Transport</keyword>
<comment type="caution">
    <text evidence="9">The sequence shown here is derived from an EMBL/GenBank/DDBJ whole genome shotgun (WGS) entry which is preliminary data.</text>
</comment>
<sequence>MKKRVFKNPVFLVSASITIVLVILGAVMPRQFEDTANKLFHFTTEKFGWFYMLVVGIIILLLIGLAISKYGGIRLGGEDQKPEFPFLTWIGMLFSAGFGVGLVFWGVAEPMSHFAKTPFADVEANTEEAARIALGYAFFHWGISQWAVFALVGLIIALLWFRKQKDGLVSTALEPVTGSKPVIKHSIDSFAVIATVMGVATSVGLGVLQMNSGLNTVFGLGEQFYVQVGIILAVFAAYTVSSTTGLNKGIRYLSNVNLGLALGLMLFVFFAGPTVFILKSFTLALGDYITNFVYYSTRIQPYGSGSWLREWTLFYWAWAIAWSPYVGAFIARVSKGRTVREFIIGVMFIPPAIACVWISVLGGTALWQDLYQNTDIASVVDQDNADALFQLFEQLPLTNILSVLAILLIFVFLVTSADSATFILGSMTTYGSLHPKKRVKITWGVLVAAIAGVLLNAGGLRALQTASLVAALPFTVLLLLLGFGMVKLIRKEPLPIHKADIERFRRLREKSDRSAPHEQK</sequence>
<dbReference type="NCBIfam" id="TIGR00842">
    <property type="entry name" value="bcct"/>
    <property type="match status" value="1"/>
</dbReference>
<dbReference type="PANTHER" id="PTHR30047:SF7">
    <property type="entry name" value="HIGH-AFFINITY CHOLINE TRANSPORT PROTEIN"/>
    <property type="match status" value="1"/>
</dbReference>
<feature type="transmembrane region" description="Helical" evidence="8">
    <location>
        <begin position="87"/>
        <end position="108"/>
    </location>
</feature>
<protein>
    <submittedName>
        <fullName evidence="9">Glycine/betaine ABC transporter permease</fullName>
    </submittedName>
</protein>
<feature type="transmembrane region" description="Helical" evidence="8">
    <location>
        <begin position="343"/>
        <end position="367"/>
    </location>
</feature>
<evidence type="ECO:0000256" key="1">
    <source>
        <dbReference type="ARBA" id="ARBA00004651"/>
    </source>
</evidence>
<feature type="transmembrane region" description="Helical" evidence="8">
    <location>
        <begin position="466"/>
        <end position="489"/>
    </location>
</feature>
<keyword evidence="6 8" id="KW-1133">Transmembrane helix</keyword>
<evidence type="ECO:0000256" key="4">
    <source>
        <dbReference type="ARBA" id="ARBA00022475"/>
    </source>
</evidence>
<evidence type="ECO:0000256" key="2">
    <source>
        <dbReference type="ARBA" id="ARBA00005658"/>
    </source>
</evidence>
<keyword evidence="4" id="KW-1003">Cell membrane</keyword>
<evidence type="ECO:0000256" key="6">
    <source>
        <dbReference type="ARBA" id="ARBA00022989"/>
    </source>
</evidence>
<keyword evidence="10" id="KW-1185">Reference proteome</keyword>
<dbReference type="RefSeq" id="WP_111144916.1">
    <property type="nucleotide sequence ID" value="NZ_QKRB01000010.1"/>
</dbReference>
<evidence type="ECO:0000256" key="3">
    <source>
        <dbReference type="ARBA" id="ARBA00022448"/>
    </source>
</evidence>
<keyword evidence="7 8" id="KW-0472">Membrane</keyword>
<comment type="similarity">
    <text evidence="2">Belongs to the BCCT transporter (TC 2.A.15) family.</text>
</comment>
<gene>
    <name evidence="9" type="ORF">DNH61_01400</name>
</gene>
<feature type="transmembrane region" description="Helical" evidence="8">
    <location>
        <begin position="224"/>
        <end position="246"/>
    </location>
</feature>
<feature type="transmembrane region" description="Helical" evidence="8">
    <location>
        <begin position="190"/>
        <end position="212"/>
    </location>
</feature>
<organism evidence="9 10">
    <name type="scientific">Paenibacillus sambharensis</name>
    <dbReference type="NCBI Taxonomy" id="1803190"/>
    <lineage>
        <taxon>Bacteria</taxon>
        <taxon>Bacillati</taxon>
        <taxon>Bacillota</taxon>
        <taxon>Bacilli</taxon>
        <taxon>Bacillales</taxon>
        <taxon>Paenibacillaceae</taxon>
        <taxon>Paenibacillus</taxon>
    </lineage>
</organism>
<evidence type="ECO:0000313" key="10">
    <source>
        <dbReference type="Proteomes" id="UP000249522"/>
    </source>
</evidence>
<comment type="subcellular location">
    <subcellularLocation>
        <location evidence="1">Cell membrane</location>
        <topology evidence="1">Multi-pass membrane protein</topology>
    </subcellularLocation>
</comment>
<dbReference type="AlphaFoldDB" id="A0A2W1LS04"/>
<proteinExistence type="inferred from homology"/>
<evidence type="ECO:0000313" key="9">
    <source>
        <dbReference type="EMBL" id="PZD97555.1"/>
    </source>
</evidence>
<feature type="transmembrane region" description="Helical" evidence="8">
    <location>
        <begin position="49"/>
        <end position="67"/>
    </location>
</feature>
<feature type="transmembrane region" description="Helical" evidence="8">
    <location>
        <begin position="313"/>
        <end position="331"/>
    </location>
</feature>
<feature type="transmembrane region" description="Helical" evidence="8">
    <location>
        <begin position="143"/>
        <end position="161"/>
    </location>
</feature>
<keyword evidence="5 8" id="KW-0812">Transmembrane</keyword>
<reference evidence="9 10" key="1">
    <citation type="submission" date="2018-06" db="EMBL/GenBank/DDBJ databases">
        <title>Paenibacillus imtechensis sp. nov.</title>
        <authorList>
            <person name="Pinnaka A.K."/>
            <person name="Singh H."/>
            <person name="Kaur M."/>
        </authorList>
    </citation>
    <scope>NUCLEOTIDE SEQUENCE [LARGE SCALE GENOMIC DNA]</scope>
    <source>
        <strain evidence="9 10">SMB1</strain>
    </source>
</reference>
<evidence type="ECO:0000256" key="8">
    <source>
        <dbReference type="SAM" id="Phobius"/>
    </source>
</evidence>
<evidence type="ECO:0000256" key="5">
    <source>
        <dbReference type="ARBA" id="ARBA00022692"/>
    </source>
</evidence>
<dbReference type="GO" id="GO:0022857">
    <property type="term" value="F:transmembrane transporter activity"/>
    <property type="evidence" value="ECO:0007669"/>
    <property type="project" value="InterPro"/>
</dbReference>
<dbReference type="OrthoDB" id="9775735at2"/>
<dbReference type="EMBL" id="QKRB01000010">
    <property type="protein sequence ID" value="PZD97555.1"/>
    <property type="molecule type" value="Genomic_DNA"/>
</dbReference>
<feature type="transmembrane region" description="Helical" evidence="8">
    <location>
        <begin position="258"/>
        <end position="278"/>
    </location>
</feature>
<dbReference type="Pfam" id="PF02028">
    <property type="entry name" value="BCCT"/>
    <property type="match status" value="1"/>
</dbReference>
<feature type="transmembrane region" description="Helical" evidence="8">
    <location>
        <begin position="400"/>
        <end position="420"/>
    </location>
</feature>
<dbReference type="Proteomes" id="UP000249522">
    <property type="component" value="Unassembled WGS sequence"/>
</dbReference>
<dbReference type="InterPro" id="IPR000060">
    <property type="entry name" value="BCCT_transptr"/>
</dbReference>
<accession>A0A2W1LS04</accession>
<dbReference type="PANTHER" id="PTHR30047">
    <property type="entry name" value="HIGH-AFFINITY CHOLINE TRANSPORT PROTEIN-RELATED"/>
    <property type="match status" value="1"/>
</dbReference>
<feature type="transmembrane region" description="Helical" evidence="8">
    <location>
        <begin position="441"/>
        <end position="460"/>
    </location>
</feature>